<dbReference type="InterPro" id="IPR053888">
    <property type="entry name" value="MRM3-like_sub_bind"/>
</dbReference>
<dbReference type="Pfam" id="PF00588">
    <property type="entry name" value="SpoU_methylase"/>
    <property type="match status" value="1"/>
</dbReference>
<dbReference type="AlphaFoldDB" id="A0A9D2ZV61"/>
<evidence type="ECO:0000313" key="7">
    <source>
        <dbReference type="Proteomes" id="UP000787625"/>
    </source>
</evidence>
<dbReference type="Pfam" id="PF22435">
    <property type="entry name" value="MRM3-like_sub_bind"/>
    <property type="match status" value="1"/>
</dbReference>
<keyword evidence="3" id="KW-0808">Transferase</keyword>
<dbReference type="InterPro" id="IPR001537">
    <property type="entry name" value="SpoU_MeTrfase"/>
</dbReference>
<dbReference type="GO" id="GO:0006396">
    <property type="term" value="P:RNA processing"/>
    <property type="evidence" value="ECO:0007669"/>
    <property type="project" value="InterPro"/>
</dbReference>
<organism evidence="6 7">
    <name type="scientific">Candidatus Avibacteroides avistercoris</name>
    <dbReference type="NCBI Taxonomy" id="2840690"/>
    <lineage>
        <taxon>Bacteria</taxon>
        <taxon>Pseudomonadati</taxon>
        <taxon>Bacteroidota</taxon>
        <taxon>Bacteroidia</taxon>
        <taxon>Bacteroidales</taxon>
        <taxon>Bacteroidaceae</taxon>
        <taxon>Bacteroidaceae incertae sedis</taxon>
        <taxon>Candidatus Avibacteroides</taxon>
    </lineage>
</organism>
<reference evidence="6" key="1">
    <citation type="journal article" date="2021" name="PeerJ">
        <title>Extensive microbial diversity within the chicken gut microbiome revealed by metagenomics and culture.</title>
        <authorList>
            <person name="Gilroy R."/>
            <person name="Ravi A."/>
            <person name="Getino M."/>
            <person name="Pursley I."/>
            <person name="Horton D.L."/>
            <person name="Alikhan N.F."/>
            <person name="Baker D."/>
            <person name="Gharbi K."/>
            <person name="Hall N."/>
            <person name="Watson M."/>
            <person name="Adriaenssens E.M."/>
            <person name="Foster-Nyarko E."/>
            <person name="Jarju S."/>
            <person name="Secka A."/>
            <person name="Antonio M."/>
            <person name="Oren A."/>
            <person name="Chaudhuri R.R."/>
            <person name="La Ragione R."/>
            <person name="Hildebrand F."/>
            <person name="Pallen M.J."/>
        </authorList>
    </citation>
    <scope>NUCLEOTIDE SEQUENCE</scope>
    <source>
        <strain evidence="6">MalCec1-1739</strain>
    </source>
</reference>
<name>A0A9D2ZV61_9BACT</name>
<dbReference type="SUPFAM" id="SSF55315">
    <property type="entry name" value="L30e-like"/>
    <property type="match status" value="1"/>
</dbReference>
<protein>
    <submittedName>
        <fullName evidence="6">RNA methyltransferase</fullName>
    </submittedName>
</protein>
<dbReference type="Gene3D" id="3.40.1280.10">
    <property type="match status" value="1"/>
</dbReference>
<dbReference type="PANTHER" id="PTHR43191:SF2">
    <property type="entry name" value="RRNA METHYLTRANSFERASE 3, MITOCHONDRIAL"/>
    <property type="match status" value="1"/>
</dbReference>
<gene>
    <name evidence="6" type="ORF">IAA93_05835</name>
</gene>
<dbReference type="CDD" id="cd18109">
    <property type="entry name" value="SpoU-like_RNA-MTase"/>
    <property type="match status" value="1"/>
</dbReference>
<dbReference type="Gene3D" id="3.30.1330.30">
    <property type="match status" value="1"/>
</dbReference>
<dbReference type="InterPro" id="IPR029026">
    <property type="entry name" value="tRNA_m1G_MTases_N"/>
</dbReference>
<dbReference type="InterPro" id="IPR029028">
    <property type="entry name" value="Alpha/beta_knot_MTases"/>
</dbReference>
<feature type="domain" description="tRNA/rRNA methyltransferase SpoU type" evidence="4">
    <location>
        <begin position="105"/>
        <end position="245"/>
    </location>
</feature>
<evidence type="ECO:0000259" key="5">
    <source>
        <dbReference type="Pfam" id="PF22435"/>
    </source>
</evidence>
<keyword evidence="2 6" id="KW-0489">Methyltransferase</keyword>
<dbReference type="SUPFAM" id="SSF75217">
    <property type="entry name" value="alpha/beta knot"/>
    <property type="match status" value="1"/>
</dbReference>
<comment type="caution">
    <text evidence="6">The sequence shown here is derived from an EMBL/GenBank/DDBJ whole genome shotgun (WGS) entry which is preliminary data.</text>
</comment>
<evidence type="ECO:0000256" key="1">
    <source>
        <dbReference type="ARBA" id="ARBA00007228"/>
    </source>
</evidence>
<feature type="domain" description="MRM3-like substrate binding" evidence="5">
    <location>
        <begin position="5"/>
        <end position="87"/>
    </location>
</feature>
<dbReference type="InterPro" id="IPR029064">
    <property type="entry name" value="Ribosomal_eL30-like_sf"/>
</dbReference>
<accession>A0A9D2ZV61</accession>
<evidence type="ECO:0000313" key="6">
    <source>
        <dbReference type="EMBL" id="HJD53226.1"/>
    </source>
</evidence>
<dbReference type="InterPro" id="IPR051259">
    <property type="entry name" value="rRNA_Methyltransferase"/>
</dbReference>
<dbReference type="Proteomes" id="UP000787625">
    <property type="component" value="Unassembled WGS sequence"/>
</dbReference>
<dbReference type="GO" id="GO:0032259">
    <property type="term" value="P:methylation"/>
    <property type="evidence" value="ECO:0007669"/>
    <property type="project" value="UniProtKB-KW"/>
</dbReference>
<dbReference type="GO" id="GO:0003723">
    <property type="term" value="F:RNA binding"/>
    <property type="evidence" value="ECO:0007669"/>
    <property type="project" value="InterPro"/>
</dbReference>
<dbReference type="PANTHER" id="PTHR43191">
    <property type="entry name" value="RRNA METHYLTRANSFERASE 3"/>
    <property type="match status" value="1"/>
</dbReference>
<dbReference type="GO" id="GO:0008173">
    <property type="term" value="F:RNA methyltransferase activity"/>
    <property type="evidence" value="ECO:0007669"/>
    <property type="project" value="InterPro"/>
</dbReference>
<evidence type="ECO:0000259" key="4">
    <source>
        <dbReference type="Pfam" id="PF00588"/>
    </source>
</evidence>
<proteinExistence type="inferred from homology"/>
<reference evidence="6" key="2">
    <citation type="submission" date="2021-04" db="EMBL/GenBank/DDBJ databases">
        <authorList>
            <person name="Gilroy R."/>
        </authorList>
    </citation>
    <scope>NUCLEOTIDE SEQUENCE</scope>
    <source>
        <strain evidence="6">MalCec1-1739</strain>
    </source>
</reference>
<dbReference type="EMBL" id="DWUP01000128">
    <property type="protein sequence ID" value="HJD53226.1"/>
    <property type="molecule type" value="Genomic_DNA"/>
</dbReference>
<sequence length="267" mass="29322">MLSKNKIRLIKSLDSKKAREETHLFIAEGGKSVIDLIKAFDCELLVATGEWLTEHGHLLNGCKEVIEAPHDDIRRASLLKNPQDVLAIFRQHDMQAAPQEVGRQLAIYLDNVQDPGNLGTILRLADWFGISHVACSPGCADIYNPKTVQATMGSLARVRVCTVAADDFFPPLSGKTPVYGTYMDGDNIYDRELSEHGIIIMGNEGNGISPATARYVTDRIAIPSMPHGDSHPESLNVAIATAITCSEFLRYRLAGHTGAMMRHTDKK</sequence>
<comment type="similarity">
    <text evidence="1">Belongs to the class IV-like SAM-binding methyltransferase superfamily. RNA methyltransferase TrmH family.</text>
</comment>
<evidence type="ECO:0000256" key="3">
    <source>
        <dbReference type="ARBA" id="ARBA00022679"/>
    </source>
</evidence>
<evidence type="ECO:0000256" key="2">
    <source>
        <dbReference type="ARBA" id="ARBA00022603"/>
    </source>
</evidence>